<gene>
    <name evidence="1" type="ORF">XENOCAPTIV_023593</name>
</gene>
<name>A0ABV0Q616_9TELE</name>
<sequence length="108" mass="12380">MVWERPYIFVDFLTVWDSIDKSSTEHSHMHICAQIDMYEIAKVCSGLACPCGQRRRCVFCFFSPETHTAFLFNSHSDRLKLSRANLCTHSRGCLSGMWDSAELALKEA</sequence>
<evidence type="ECO:0000313" key="1">
    <source>
        <dbReference type="EMBL" id="MEQ2191199.1"/>
    </source>
</evidence>
<organism evidence="1 2">
    <name type="scientific">Xenoophorus captivus</name>
    <dbReference type="NCBI Taxonomy" id="1517983"/>
    <lineage>
        <taxon>Eukaryota</taxon>
        <taxon>Metazoa</taxon>
        <taxon>Chordata</taxon>
        <taxon>Craniata</taxon>
        <taxon>Vertebrata</taxon>
        <taxon>Euteleostomi</taxon>
        <taxon>Actinopterygii</taxon>
        <taxon>Neopterygii</taxon>
        <taxon>Teleostei</taxon>
        <taxon>Neoteleostei</taxon>
        <taxon>Acanthomorphata</taxon>
        <taxon>Ovalentaria</taxon>
        <taxon>Atherinomorphae</taxon>
        <taxon>Cyprinodontiformes</taxon>
        <taxon>Goodeidae</taxon>
        <taxon>Xenoophorus</taxon>
    </lineage>
</organism>
<dbReference type="Proteomes" id="UP001434883">
    <property type="component" value="Unassembled WGS sequence"/>
</dbReference>
<accession>A0ABV0Q616</accession>
<protein>
    <submittedName>
        <fullName evidence="1">Uncharacterized protein</fullName>
    </submittedName>
</protein>
<proteinExistence type="predicted"/>
<comment type="caution">
    <text evidence="1">The sequence shown here is derived from an EMBL/GenBank/DDBJ whole genome shotgun (WGS) entry which is preliminary data.</text>
</comment>
<reference evidence="1 2" key="1">
    <citation type="submission" date="2021-06" db="EMBL/GenBank/DDBJ databases">
        <authorList>
            <person name="Palmer J.M."/>
        </authorList>
    </citation>
    <scope>NUCLEOTIDE SEQUENCE [LARGE SCALE GENOMIC DNA]</scope>
    <source>
        <strain evidence="1 2">XC_2019</strain>
        <tissue evidence="1">Muscle</tissue>
    </source>
</reference>
<dbReference type="EMBL" id="JAHRIN010000537">
    <property type="protein sequence ID" value="MEQ2191199.1"/>
    <property type="molecule type" value="Genomic_DNA"/>
</dbReference>
<keyword evidence="2" id="KW-1185">Reference proteome</keyword>
<evidence type="ECO:0000313" key="2">
    <source>
        <dbReference type="Proteomes" id="UP001434883"/>
    </source>
</evidence>